<evidence type="ECO:0000256" key="1">
    <source>
        <dbReference type="SAM" id="MobiDB-lite"/>
    </source>
</evidence>
<dbReference type="Proteomes" id="UP000663868">
    <property type="component" value="Unassembled WGS sequence"/>
</dbReference>
<dbReference type="EMBL" id="CAJNON010000039">
    <property type="protein sequence ID" value="CAF0845236.1"/>
    <property type="molecule type" value="Genomic_DNA"/>
</dbReference>
<evidence type="ECO:0000313" key="4">
    <source>
        <dbReference type="EMBL" id="CAF4204503.1"/>
    </source>
</evidence>
<name>A0A820BNT1_9BILA</name>
<evidence type="ECO:0000313" key="3">
    <source>
        <dbReference type="EMBL" id="CAF0845236.1"/>
    </source>
</evidence>
<accession>A0A820BNT1</accession>
<dbReference type="Proteomes" id="UP000663891">
    <property type="component" value="Unassembled WGS sequence"/>
</dbReference>
<proteinExistence type="predicted"/>
<dbReference type="EMBL" id="CAJNOE010000033">
    <property type="protein sequence ID" value="CAF0775657.1"/>
    <property type="molecule type" value="Genomic_DNA"/>
</dbReference>
<dbReference type="AlphaFoldDB" id="A0A820BNT1"/>
<evidence type="ECO:0000313" key="5">
    <source>
        <dbReference type="Proteomes" id="UP000663868"/>
    </source>
</evidence>
<dbReference type="EMBL" id="CAJOBB010008253">
    <property type="protein sequence ID" value="CAF4204503.1"/>
    <property type="molecule type" value="Genomic_DNA"/>
</dbReference>
<reference evidence="4" key="1">
    <citation type="submission" date="2021-02" db="EMBL/GenBank/DDBJ databases">
        <authorList>
            <person name="Nowell W R."/>
        </authorList>
    </citation>
    <scope>NUCLEOTIDE SEQUENCE</scope>
</reference>
<dbReference type="Proteomes" id="UP000663860">
    <property type="component" value="Unassembled WGS sequence"/>
</dbReference>
<sequence length="218" mass="24312">MATSSIVRAEAEKVTLAQNQDAKPNGLPHHSIYKRDEYCPSVCSGDYECVHRCIRDYCCPAGYRNYGGRRGGGGCCLVDDSYCPRLCHPPPSPPDDDPDDGPHVCDSDSCDPDPCPPPDPVPVFRSDPDDLDCVDRCEHYHYGDHHRDPCHPVCPRDDPDCADLCRFRHCPICGYTPCFHDFPGCPDGLPPLAMCDGIMNLTPHLLVECCRRDRDHEK</sequence>
<feature type="region of interest" description="Disordered" evidence="1">
    <location>
        <begin position="93"/>
        <end position="112"/>
    </location>
</feature>
<comment type="caution">
    <text evidence="4">The sequence shown here is derived from an EMBL/GenBank/DDBJ whole genome shotgun (WGS) entry which is preliminary data.</text>
</comment>
<gene>
    <name evidence="2" type="ORF">IZO911_LOCUS5538</name>
    <name evidence="4" type="ORF">KXQ929_LOCUS40291</name>
    <name evidence="3" type="ORF">VCS650_LOCUS6358</name>
</gene>
<evidence type="ECO:0000313" key="2">
    <source>
        <dbReference type="EMBL" id="CAF0775657.1"/>
    </source>
</evidence>
<protein>
    <submittedName>
        <fullName evidence="4">Uncharacterized protein</fullName>
    </submittedName>
</protein>
<organism evidence="4 5">
    <name type="scientific">Adineta steineri</name>
    <dbReference type="NCBI Taxonomy" id="433720"/>
    <lineage>
        <taxon>Eukaryota</taxon>
        <taxon>Metazoa</taxon>
        <taxon>Spiralia</taxon>
        <taxon>Gnathifera</taxon>
        <taxon>Rotifera</taxon>
        <taxon>Eurotatoria</taxon>
        <taxon>Bdelloidea</taxon>
        <taxon>Adinetida</taxon>
        <taxon>Adinetidae</taxon>
        <taxon>Adineta</taxon>
    </lineage>
</organism>